<dbReference type="OrthoDB" id="2245989at2759"/>
<evidence type="ECO:0000313" key="2">
    <source>
        <dbReference type="Proteomes" id="UP000235371"/>
    </source>
</evidence>
<dbReference type="RefSeq" id="XP_024729567.1">
    <property type="nucleotide sequence ID" value="XM_024870900.1"/>
</dbReference>
<evidence type="ECO:0000313" key="1">
    <source>
        <dbReference type="EMBL" id="PMD52663.1"/>
    </source>
</evidence>
<keyword evidence="2" id="KW-1185">Reference proteome</keyword>
<dbReference type="Proteomes" id="UP000235371">
    <property type="component" value="Unassembled WGS sequence"/>
</dbReference>
<sequence length="79" mass="9291">MRRGGGLRSCLREWGWMIRGYKELVRSPNYWRSQRGEIPLEFDEAWVGEVVDDCSDISGAKFWYLTKIRDINSLQMSST</sequence>
<dbReference type="GeneID" id="36578982"/>
<dbReference type="AlphaFoldDB" id="A0A2J6SPJ2"/>
<accession>A0A2J6SPJ2</accession>
<gene>
    <name evidence="1" type="ORF">K444DRAFT_187535</name>
</gene>
<dbReference type="EMBL" id="KZ613895">
    <property type="protein sequence ID" value="PMD52663.1"/>
    <property type="molecule type" value="Genomic_DNA"/>
</dbReference>
<reference evidence="1 2" key="1">
    <citation type="submission" date="2016-04" db="EMBL/GenBank/DDBJ databases">
        <title>A degradative enzymes factory behind the ericoid mycorrhizal symbiosis.</title>
        <authorList>
            <consortium name="DOE Joint Genome Institute"/>
            <person name="Martino E."/>
            <person name="Morin E."/>
            <person name="Grelet G."/>
            <person name="Kuo A."/>
            <person name="Kohler A."/>
            <person name="Daghino S."/>
            <person name="Barry K."/>
            <person name="Choi C."/>
            <person name="Cichocki N."/>
            <person name="Clum A."/>
            <person name="Copeland A."/>
            <person name="Hainaut M."/>
            <person name="Haridas S."/>
            <person name="Labutti K."/>
            <person name="Lindquist E."/>
            <person name="Lipzen A."/>
            <person name="Khouja H.-R."/>
            <person name="Murat C."/>
            <person name="Ohm R."/>
            <person name="Olson A."/>
            <person name="Spatafora J."/>
            <person name="Veneault-Fourrey C."/>
            <person name="Henrissat B."/>
            <person name="Grigoriev I."/>
            <person name="Martin F."/>
            <person name="Perotto S."/>
        </authorList>
    </citation>
    <scope>NUCLEOTIDE SEQUENCE [LARGE SCALE GENOMIC DNA]</scope>
    <source>
        <strain evidence="1 2">E</strain>
    </source>
</reference>
<dbReference type="InParanoid" id="A0A2J6SPJ2"/>
<organism evidence="1 2">
    <name type="scientific">Hyaloscypha bicolor E</name>
    <dbReference type="NCBI Taxonomy" id="1095630"/>
    <lineage>
        <taxon>Eukaryota</taxon>
        <taxon>Fungi</taxon>
        <taxon>Dikarya</taxon>
        <taxon>Ascomycota</taxon>
        <taxon>Pezizomycotina</taxon>
        <taxon>Leotiomycetes</taxon>
        <taxon>Helotiales</taxon>
        <taxon>Hyaloscyphaceae</taxon>
        <taxon>Hyaloscypha</taxon>
        <taxon>Hyaloscypha bicolor</taxon>
    </lineage>
</organism>
<protein>
    <submittedName>
        <fullName evidence="1">Uncharacterized protein</fullName>
    </submittedName>
</protein>
<name>A0A2J6SPJ2_9HELO</name>
<proteinExistence type="predicted"/>